<evidence type="ECO:0000313" key="2">
    <source>
        <dbReference type="EMBL" id="SIS97574.1"/>
    </source>
</evidence>
<dbReference type="EMBL" id="FTOT01000017">
    <property type="protein sequence ID" value="SIT24549.1"/>
    <property type="molecule type" value="Genomic_DNA"/>
</dbReference>
<dbReference type="AlphaFoldDB" id="A0A1N7NGU6"/>
<accession>A0A1N7NGU6</accession>
<dbReference type="EMBL" id="FTOT01000003">
    <property type="protein sequence ID" value="SIS97574.1"/>
    <property type="molecule type" value="Genomic_DNA"/>
</dbReference>
<sequence>MSILRRNQTFHLRRRVPRRYRDVEQREMILISLHTDSESVAKTKADQVWQELIEA</sequence>
<dbReference type="RefSeq" id="WP_327078236.1">
    <property type="nucleotide sequence ID" value="NZ_FTOT01000003.1"/>
</dbReference>
<evidence type="ECO:0000313" key="4">
    <source>
        <dbReference type="Proteomes" id="UP000186141"/>
    </source>
</evidence>
<keyword evidence="4" id="KW-1185">Reference proteome</keyword>
<feature type="non-terminal residue" evidence="2">
    <location>
        <position position="55"/>
    </location>
</feature>
<gene>
    <name evidence="2" type="ORF">SAMN05421774_103393</name>
    <name evidence="3" type="ORF">SAMN05421774_11731</name>
</gene>
<evidence type="ECO:0000313" key="3">
    <source>
        <dbReference type="EMBL" id="SIT24549.1"/>
    </source>
</evidence>
<reference evidence="2 4" key="1">
    <citation type="submission" date="2017-01" db="EMBL/GenBank/DDBJ databases">
        <authorList>
            <person name="Mah S.A."/>
            <person name="Swanson W.J."/>
            <person name="Moy G.W."/>
            <person name="Vacquier V.D."/>
        </authorList>
    </citation>
    <scope>NUCLEOTIDE SEQUENCE [LARGE SCALE GENOMIC DNA]</scope>
    <source>
        <strain evidence="2 4">DSM 26375</strain>
    </source>
</reference>
<dbReference type="Pfam" id="PF20172">
    <property type="entry name" value="DUF6538"/>
    <property type="match status" value="1"/>
</dbReference>
<proteinExistence type="predicted"/>
<dbReference type="STRING" id="1086013.SAMN05421774_103393"/>
<dbReference type="Proteomes" id="UP000186141">
    <property type="component" value="Unassembled WGS sequence"/>
</dbReference>
<protein>
    <recommendedName>
        <fullName evidence="1">DUF6538 domain-containing protein</fullName>
    </recommendedName>
</protein>
<organism evidence="2 4">
    <name type="scientific">Gemmobacter megaterium</name>
    <dbReference type="NCBI Taxonomy" id="1086013"/>
    <lineage>
        <taxon>Bacteria</taxon>
        <taxon>Pseudomonadati</taxon>
        <taxon>Pseudomonadota</taxon>
        <taxon>Alphaproteobacteria</taxon>
        <taxon>Rhodobacterales</taxon>
        <taxon>Paracoccaceae</taxon>
        <taxon>Gemmobacter</taxon>
    </lineage>
</organism>
<name>A0A1N7NGU6_9RHOB</name>
<evidence type="ECO:0000259" key="1">
    <source>
        <dbReference type="Pfam" id="PF20172"/>
    </source>
</evidence>
<dbReference type="InterPro" id="IPR046668">
    <property type="entry name" value="DUF6538"/>
</dbReference>
<feature type="domain" description="DUF6538" evidence="1">
    <location>
        <begin position="3"/>
        <end position="52"/>
    </location>
</feature>